<sequence>MNYVSKIVGKKEALSLAQLCIHTSAFVEVTPLPDDQYEVRVKKDQERVLYERFLVIGQGKETRQEGGLVYALDMPSAVNAVRKSSGRACYVGTHNATCSLQADEVEYVDYVGEDSDSGFIIRPNVVDGVVKWYIGEEWVNGDIVDVTSGAYPWIRRWISDNHADHWSRRYSLNELIDIWNEVQGLPLVGNRLAEPFMFFPAGALVRDVLLLIMDANHHFIAVDGLIDEEHWLRKTGK</sequence>
<name>A0A5C7W1W0_AQUAC</name>
<evidence type="ECO:0000313" key="2">
    <source>
        <dbReference type="Proteomes" id="UP000321110"/>
    </source>
</evidence>
<protein>
    <submittedName>
        <fullName evidence="1">Uncharacterized protein</fullName>
    </submittedName>
</protein>
<comment type="caution">
    <text evidence="1">The sequence shown here is derived from an EMBL/GenBank/DDBJ whole genome shotgun (WGS) entry which is preliminary data.</text>
</comment>
<evidence type="ECO:0000313" key="1">
    <source>
        <dbReference type="EMBL" id="TXI31756.1"/>
    </source>
</evidence>
<proteinExistence type="predicted"/>
<reference evidence="1 2" key="1">
    <citation type="submission" date="2018-09" db="EMBL/GenBank/DDBJ databases">
        <title>Metagenome Assembled Genomes from an Advanced Water Purification Facility.</title>
        <authorList>
            <person name="Stamps B.W."/>
            <person name="Spear J.R."/>
        </authorList>
    </citation>
    <scope>NUCLEOTIDE SEQUENCE [LARGE SCALE GENOMIC DNA]</scope>
    <source>
        <strain evidence="1">Bin_52_1</strain>
    </source>
</reference>
<dbReference type="Proteomes" id="UP000321110">
    <property type="component" value="Unassembled WGS sequence"/>
</dbReference>
<organism evidence="1 2">
    <name type="scientific">Aquipseudomonas alcaligenes</name>
    <name type="common">Pseudomonas alcaligenes</name>
    <dbReference type="NCBI Taxonomy" id="43263"/>
    <lineage>
        <taxon>Bacteria</taxon>
        <taxon>Pseudomonadati</taxon>
        <taxon>Pseudomonadota</taxon>
        <taxon>Gammaproteobacteria</taxon>
        <taxon>Pseudomonadales</taxon>
        <taxon>Pseudomonadaceae</taxon>
        <taxon>Aquipseudomonas</taxon>
    </lineage>
</organism>
<gene>
    <name evidence="1" type="ORF">E6Q69_10535</name>
</gene>
<accession>A0A5C7W1W0</accession>
<dbReference type="AlphaFoldDB" id="A0A5C7W1W0"/>
<dbReference type="EMBL" id="SSFO01000176">
    <property type="protein sequence ID" value="TXI31756.1"/>
    <property type="molecule type" value="Genomic_DNA"/>
</dbReference>